<dbReference type="STRING" id="990268.JCM19235_364"/>
<dbReference type="Proteomes" id="UP000029228">
    <property type="component" value="Unassembled WGS sequence"/>
</dbReference>
<evidence type="ECO:0000313" key="2">
    <source>
        <dbReference type="Proteomes" id="UP000029228"/>
    </source>
</evidence>
<evidence type="ECO:0000313" key="1">
    <source>
        <dbReference type="EMBL" id="GAL21089.1"/>
    </source>
</evidence>
<comment type="caution">
    <text evidence="1">The sequence shown here is derived from an EMBL/GenBank/DDBJ whole genome shotgun (WGS) entry which is preliminary data.</text>
</comment>
<name>A0A090S3L8_9VIBR</name>
<protein>
    <submittedName>
        <fullName evidence="1">Flp pilus assembly surface protein TadF ATP/GTP-binding motif</fullName>
    </submittedName>
</protein>
<dbReference type="Pfam" id="PF16964">
    <property type="entry name" value="TadF"/>
    <property type="match status" value="1"/>
</dbReference>
<dbReference type="InterPro" id="IPR031582">
    <property type="entry name" value="TadF"/>
</dbReference>
<reference evidence="1 2" key="1">
    <citation type="submission" date="2014-09" db="EMBL/GenBank/DDBJ databases">
        <title>Vibrio maritimus JCM 19235. (C45) whole genome shotgun sequence.</title>
        <authorList>
            <person name="Sawabe T."/>
            <person name="Meirelles P."/>
            <person name="Nakanishi M."/>
            <person name="Sayaka M."/>
            <person name="Hattori M."/>
            <person name="Ohkuma M."/>
        </authorList>
    </citation>
    <scope>NUCLEOTIDE SEQUENCE [LARGE SCALE GENOMIC DNA]</scope>
    <source>
        <strain evidence="2">JCM19235</strain>
    </source>
</reference>
<dbReference type="AlphaFoldDB" id="A0A090S3L8"/>
<organism evidence="1 2">
    <name type="scientific">Vibrio maritimus</name>
    <dbReference type="NCBI Taxonomy" id="990268"/>
    <lineage>
        <taxon>Bacteria</taxon>
        <taxon>Pseudomonadati</taxon>
        <taxon>Pseudomonadota</taxon>
        <taxon>Gammaproteobacteria</taxon>
        <taxon>Vibrionales</taxon>
        <taxon>Vibrionaceae</taxon>
        <taxon>Vibrio</taxon>
    </lineage>
</organism>
<dbReference type="EMBL" id="BBMR01000007">
    <property type="protein sequence ID" value="GAL21089.1"/>
    <property type="molecule type" value="Genomic_DNA"/>
</dbReference>
<accession>A0A090S3L8</accession>
<gene>
    <name evidence="1" type="ORF">JCM19235_364</name>
</gene>
<sequence length="128" mass="14754">MRAQLDRTSFALVNILKERTRFYGERPTLNDNDRNDMVALAARMLSRDNDSVAIKIEALHDSIVMESYTSDRFNALGCQSTSIDQKTNLVRGRRGSLLTVSSDIVRTKELVVRKFLGRLRYTYIHTHF</sequence>
<reference evidence="1 2" key="2">
    <citation type="submission" date="2014-09" db="EMBL/GenBank/DDBJ databases">
        <authorList>
            <consortium name="NBRP consortium"/>
            <person name="Sawabe T."/>
            <person name="Meirelles P."/>
            <person name="Nakanishi M."/>
            <person name="Sayaka M."/>
            <person name="Hattori M."/>
            <person name="Ohkuma M."/>
        </authorList>
    </citation>
    <scope>NUCLEOTIDE SEQUENCE [LARGE SCALE GENOMIC DNA]</scope>
    <source>
        <strain evidence="2">JCM19235</strain>
    </source>
</reference>
<keyword evidence="2" id="KW-1185">Reference proteome</keyword>
<proteinExistence type="predicted"/>